<dbReference type="Pfam" id="PF13274">
    <property type="entry name" value="SocA_Panacea"/>
    <property type="match status" value="1"/>
</dbReference>
<dbReference type="EMBL" id="CAADFZ010000062">
    <property type="protein sequence ID" value="VFK65388.1"/>
    <property type="molecule type" value="Genomic_DNA"/>
</dbReference>
<protein>
    <submittedName>
        <fullName evidence="3">Uncharacterized phage-associated protein</fullName>
    </submittedName>
</protein>
<evidence type="ECO:0000259" key="1">
    <source>
        <dbReference type="Pfam" id="PF13274"/>
    </source>
</evidence>
<sequence length="142" mass="16787">MITAKDVAEYFLAMADDDSDISNMKLQKLVYYAQAFHLAMFDKPLFDEEIEAWTHGPVCPTIYHEYKRFGRNPIEYEHNRSFNLFSKEQTDLLDEVNDVFGRFSAGTLRNMTHEDAPWKKMEECAGVIEKERMKVFYKARLR</sequence>
<proteinExistence type="predicted"/>
<name>A0A451AZL6_9GAMM</name>
<organism evidence="3">
    <name type="scientific">Candidatus Kentrum sp. UNK</name>
    <dbReference type="NCBI Taxonomy" id="2126344"/>
    <lineage>
        <taxon>Bacteria</taxon>
        <taxon>Pseudomonadati</taxon>
        <taxon>Pseudomonadota</taxon>
        <taxon>Gammaproteobacteria</taxon>
        <taxon>Candidatus Kentrum</taxon>
    </lineage>
</organism>
<accession>A0A451AZL6</accession>
<dbReference type="AlphaFoldDB" id="A0A451AZL6"/>
<dbReference type="InterPro" id="IPR025272">
    <property type="entry name" value="SocA_Panacea"/>
</dbReference>
<evidence type="ECO:0000313" key="2">
    <source>
        <dbReference type="EMBL" id="VFK65388.1"/>
    </source>
</evidence>
<feature type="domain" description="Antitoxin SocA-like Panacea" evidence="1">
    <location>
        <begin position="26"/>
        <end position="119"/>
    </location>
</feature>
<dbReference type="EMBL" id="CAADGD010000068">
    <property type="protein sequence ID" value="VFK71474.1"/>
    <property type="molecule type" value="Genomic_DNA"/>
</dbReference>
<evidence type="ECO:0000313" key="3">
    <source>
        <dbReference type="EMBL" id="VFK71474.1"/>
    </source>
</evidence>
<gene>
    <name evidence="2" type="ORF">BECKUNK1418G_GA0071005_10628</name>
    <name evidence="3" type="ORF">BECKUNK1418H_GA0071006_10688</name>
</gene>
<reference evidence="3" key="1">
    <citation type="submission" date="2019-02" db="EMBL/GenBank/DDBJ databases">
        <authorList>
            <person name="Gruber-Vodicka R. H."/>
            <person name="Seah K. B. B."/>
        </authorList>
    </citation>
    <scope>NUCLEOTIDE SEQUENCE</scope>
    <source>
        <strain evidence="3">BECK_BY19</strain>
        <strain evidence="2">BECK_BY8</strain>
    </source>
</reference>